<proteinExistence type="predicted"/>
<dbReference type="SUPFAM" id="SSF117916">
    <property type="entry name" value="Fe-S cluster assembly (FSCA) domain-like"/>
    <property type="match status" value="1"/>
</dbReference>
<dbReference type="RefSeq" id="WP_021104507.1">
    <property type="nucleotide sequence ID" value="NZ_AOSS01000282.1"/>
</dbReference>
<reference evidence="3 5" key="2">
    <citation type="submission" date="2014-05" db="EMBL/GenBank/DDBJ databases">
        <authorList>
            <person name="Jahns A.C."/>
            <person name="Eilers H."/>
            <person name="Alexeyev O.A."/>
        </authorList>
    </citation>
    <scope>NUCLEOTIDE SEQUENCE [LARGE SCALE GENOMIC DNA]</scope>
    <source>
        <strain evidence="3 5">DSM 20700</strain>
    </source>
</reference>
<reference evidence="2 4" key="1">
    <citation type="journal article" date="2013" name="BMC Genomics">
        <title>Comparative genomics reveals distinct host-interacting traits of three major human-associated propionibacteria.</title>
        <authorList>
            <person name="Mak T.N."/>
            <person name="Schmid M."/>
            <person name="Brzuszkiewicz E."/>
            <person name="Zeng G."/>
            <person name="Meyer R."/>
            <person name="Sfanos K.S."/>
            <person name="Brinkmann V."/>
            <person name="Meyer T.F."/>
            <person name="Bruggemann H."/>
        </authorList>
    </citation>
    <scope>NUCLEOTIDE SEQUENCE [LARGE SCALE GENOMIC DNA]</scope>
    <source>
        <strain evidence="2 4">DSM 20700</strain>
    </source>
</reference>
<feature type="domain" description="MIP18 family-like" evidence="1">
    <location>
        <begin position="10"/>
        <end position="65"/>
    </location>
</feature>
<dbReference type="AlphaFoldDB" id="U1EVQ0"/>
<dbReference type="PANTHER" id="PTHR42831">
    <property type="entry name" value="FE-S PROTEIN MATURATION AUXILIARY FACTOR YITW"/>
    <property type="match status" value="1"/>
</dbReference>
<dbReference type="OrthoDB" id="9809679at2"/>
<evidence type="ECO:0000313" key="2">
    <source>
        <dbReference type="EMBL" id="ERF55797.1"/>
    </source>
</evidence>
<dbReference type="PANTHER" id="PTHR42831:SF1">
    <property type="entry name" value="FE-S PROTEIN MATURATION AUXILIARY FACTOR YITW"/>
    <property type="match status" value="1"/>
</dbReference>
<name>U1EVQ0_9ACTN</name>
<dbReference type="InterPro" id="IPR052339">
    <property type="entry name" value="Fe-S_Maturation_MIP18"/>
</dbReference>
<evidence type="ECO:0000313" key="3">
    <source>
        <dbReference type="EMBL" id="OCT42080.1"/>
    </source>
</evidence>
<protein>
    <submittedName>
        <fullName evidence="2">ParA/MinD ATPase-like protein</fullName>
    </submittedName>
</protein>
<dbReference type="InterPro" id="IPR002744">
    <property type="entry name" value="MIP18-like"/>
</dbReference>
<comment type="caution">
    <text evidence="2">The sequence shown here is derived from an EMBL/GenBank/DDBJ whole genome shotgun (WGS) entry which is preliminary data.</text>
</comment>
<dbReference type="InterPro" id="IPR034904">
    <property type="entry name" value="FSCA_dom_sf"/>
</dbReference>
<evidence type="ECO:0000313" key="4">
    <source>
        <dbReference type="Proteomes" id="UP000016307"/>
    </source>
</evidence>
<evidence type="ECO:0000313" key="5">
    <source>
        <dbReference type="Proteomes" id="UP000094467"/>
    </source>
</evidence>
<gene>
    <name evidence="2" type="ORF">H641_07522</name>
    <name evidence="3" type="ORF">L860_12605</name>
</gene>
<organism evidence="2 4">
    <name type="scientific">Cutibacterium granulosum DSM 20700</name>
    <dbReference type="NCBI Taxonomy" id="1160719"/>
    <lineage>
        <taxon>Bacteria</taxon>
        <taxon>Bacillati</taxon>
        <taxon>Actinomycetota</taxon>
        <taxon>Actinomycetes</taxon>
        <taxon>Propionibacteriales</taxon>
        <taxon>Propionibacteriaceae</taxon>
        <taxon>Cutibacterium</taxon>
    </lineage>
</organism>
<dbReference type="EMBL" id="AOSS01000282">
    <property type="protein sequence ID" value="ERF55797.1"/>
    <property type="molecule type" value="Genomic_DNA"/>
</dbReference>
<dbReference type="EMBL" id="JNBU01000050">
    <property type="protein sequence ID" value="OCT42080.1"/>
    <property type="molecule type" value="Genomic_DNA"/>
</dbReference>
<dbReference type="Proteomes" id="UP000016307">
    <property type="component" value="Unassembled WGS sequence"/>
</dbReference>
<dbReference type="Gene3D" id="3.30.300.130">
    <property type="entry name" value="Fe-S cluster assembly (FSCA)"/>
    <property type="match status" value="1"/>
</dbReference>
<keyword evidence="4" id="KW-1185">Reference proteome</keyword>
<feature type="non-terminal residue" evidence="2">
    <location>
        <position position="65"/>
    </location>
</feature>
<accession>U1EVQ0</accession>
<evidence type="ECO:0000259" key="1">
    <source>
        <dbReference type="Pfam" id="PF01883"/>
    </source>
</evidence>
<dbReference type="Pfam" id="PF01883">
    <property type="entry name" value="FeS_assembly_P"/>
    <property type="match status" value="1"/>
</dbReference>
<sequence>MSTENPLVPAIHEALSRVQDPEIRRPITDLGMVDEVSVDDNGRAYIRILLTVPGCPLKDTLREDV</sequence>